<dbReference type="AlphaFoldDB" id="A0A834UYD5"/>
<accession>A0A834UYD5</accession>
<proteinExistence type="predicted"/>
<gene>
    <name evidence="1" type="ORF">GHT09_011931</name>
</gene>
<reference evidence="1" key="1">
    <citation type="submission" date="2020-08" db="EMBL/GenBank/DDBJ databases">
        <authorList>
            <person name="Shumante A."/>
            <person name="Zimin A.V."/>
            <person name="Puiu D."/>
            <person name="Salzberg S.L."/>
        </authorList>
    </citation>
    <scope>NUCLEOTIDE SEQUENCE</scope>
    <source>
        <strain evidence="1">WC2-LM</strain>
        <tissue evidence="1">Liver</tissue>
    </source>
</reference>
<dbReference type="Proteomes" id="UP000662637">
    <property type="component" value="Unassembled WGS sequence"/>
</dbReference>
<comment type="caution">
    <text evidence="1">The sequence shown here is derived from an EMBL/GenBank/DDBJ whole genome shotgun (WGS) entry which is preliminary data.</text>
</comment>
<organism evidence="1 2">
    <name type="scientific">Marmota monax</name>
    <name type="common">Woodchuck</name>
    <dbReference type="NCBI Taxonomy" id="9995"/>
    <lineage>
        <taxon>Eukaryota</taxon>
        <taxon>Metazoa</taxon>
        <taxon>Chordata</taxon>
        <taxon>Craniata</taxon>
        <taxon>Vertebrata</taxon>
        <taxon>Euteleostomi</taxon>
        <taxon>Mammalia</taxon>
        <taxon>Eutheria</taxon>
        <taxon>Euarchontoglires</taxon>
        <taxon>Glires</taxon>
        <taxon>Rodentia</taxon>
        <taxon>Sciuromorpha</taxon>
        <taxon>Sciuridae</taxon>
        <taxon>Xerinae</taxon>
        <taxon>Marmotini</taxon>
        <taxon>Marmota</taxon>
    </lineage>
</organism>
<evidence type="ECO:0000313" key="1">
    <source>
        <dbReference type="EMBL" id="KAF7476971.1"/>
    </source>
</evidence>
<dbReference type="EMBL" id="WJEC01002210">
    <property type="protein sequence ID" value="KAF7476971.1"/>
    <property type="molecule type" value="Genomic_DNA"/>
</dbReference>
<sequence>MAIICPLARLLLAHCPPPDIHQPMAHCLPMDHLLPAAHFCLEVHCQSTCRLGYTQLQPSWDTGQSQGVQEQGACRFAAATSAIVECNRLSLRVVPLCEHIPGGVSASWNSIEILGLQQGRAWAI</sequence>
<evidence type="ECO:0000313" key="2">
    <source>
        <dbReference type="Proteomes" id="UP000662637"/>
    </source>
</evidence>
<protein>
    <submittedName>
        <fullName evidence="1">Uncharacterized protein</fullName>
    </submittedName>
</protein>
<name>A0A834UYD5_MARMO</name>